<dbReference type="InterPro" id="IPR050266">
    <property type="entry name" value="AB_hydrolase_sf"/>
</dbReference>
<proteinExistence type="inferred from homology"/>
<dbReference type="Gene3D" id="3.40.50.1820">
    <property type="entry name" value="alpha/beta hydrolase"/>
    <property type="match status" value="1"/>
</dbReference>
<dbReference type="GO" id="GO:0016787">
    <property type="term" value="F:hydrolase activity"/>
    <property type="evidence" value="ECO:0007669"/>
    <property type="project" value="UniProtKB-KW"/>
</dbReference>
<evidence type="ECO:0000256" key="2">
    <source>
        <dbReference type="ARBA" id="ARBA00022801"/>
    </source>
</evidence>
<reference evidence="4" key="1">
    <citation type="submission" date="2024-05" db="EMBL/GenBank/DDBJ databases">
        <title>Genome sequencing of novel strain.</title>
        <authorList>
            <person name="Ganbat D."/>
            <person name="Ganbat S."/>
            <person name="Lee S.-J."/>
        </authorList>
    </citation>
    <scope>NUCLEOTIDE SEQUENCE</scope>
    <source>
        <strain evidence="4">SMD15-11</strain>
    </source>
</reference>
<evidence type="ECO:0000313" key="4">
    <source>
        <dbReference type="EMBL" id="XDT72882.1"/>
    </source>
</evidence>
<feature type="domain" description="AB hydrolase-1" evidence="3">
    <location>
        <begin position="30"/>
        <end position="150"/>
    </location>
</feature>
<dbReference type="AlphaFoldDB" id="A0AB39UXW2"/>
<gene>
    <name evidence="4" type="ORF">AAIA72_02535</name>
</gene>
<dbReference type="RefSeq" id="WP_369601882.1">
    <property type="nucleotide sequence ID" value="NZ_CP154858.1"/>
</dbReference>
<dbReference type="PANTHER" id="PTHR43798:SF14">
    <property type="entry name" value="SERINE HYDROLASE-LIKE PROTEIN DDB_G0286239"/>
    <property type="match status" value="1"/>
</dbReference>
<dbReference type="EMBL" id="CP154858">
    <property type="protein sequence ID" value="XDT72882.1"/>
    <property type="molecule type" value="Genomic_DNA"/>
</dbReference>
<dbReference type="PANTHER" id="PTHR43798">
    <property type="entry name" value="MONOACYLGLYCEROL LIPASE"/>
    <property type="match status" value="1"/>
</dbReference>
<protein>
    <submittedName>
        <fullName evidence="4">Alpha/beta fold hydrolase</fullName>
    </submittedName>
</protein>
<dbReference type="Pfam" id="PF00561">
    <property type="entry name" value="Abhydrolase_1"/>
    <property type="match status" value="1"/>
</dbReference>
<dbReference type="GO" id="GO:0016020">
    <property type="term" value="C:membrane"/>
    <property type="evidence" value="ECO:0007669"/>
    <property type="project" value="TreeGrafter"/>
</dbReference>
<dbReference type="InterPro" id="IPR029058">
    <property type="entry name" value="AB_hydrolase_fold"/>
</dbReference>
<comment type="similarity">
    <text evidence="1">Belongs to the AB hydrolase superfamily.</text>
</comment>
<sequence>MQAEPFEWPASGGTLRGLCWRPGEAPRGNLLAVHGWLDNAASFSLLGPSLARAGWCVWAVDLPGHGQSDWLPAGAGYALADYIPPLLEGVTHQRGASWYYLGHSLGAVIGMLALVAAPGTFVRAVWIDALGPMTTPPGQTADQFRKAIHHRLQPVPETLREYASLEEAARHRASRFSPSDMSAARIIMARSLVRKGNVWQLRADPRVNWPSTFRLCEAQIQEMLEAIACPVTVIGARQGLVKKPGPRMGWLSQGNFVSLSGGHHLHMENTALEAVTNEVVKAFA</sequence>
<accession>A0AB39UXW2</accession>
<dbReference type="SUPFAM" id="SSF53474">
    <property type="entry name" value="alpha/beta-Hydrolases"/>
    <property type="match status" value="1"/>
</dbReference>
<name>A0AB39UXW2_9GAMM</name>
<evidence type="ECO:0000259" key="3">
    <source>
        <dbReference type="Pfam" id="PF00561"/>
    </source>
</evidence>
<dbReference type="KEGG" id="tcd:AAIA72_02535"/>
<dbReference type="InterPro" id="IPR000073">
    <property type="entry name" value="AB_hydrolase_1"/>
</dbReference>
<organism evidence="4">
    <name type="scientific">Thermohahella caldifontis</name>
    <dbReference type="NCBI Taxonomy" id="3142973"/>
    <lineage>
        <taxon>Bacteria</taxon>
        <taxon>Pseudomonadati</taxon>
        <taxon>Pseudomonadota</taxon>
        <taxon>Gammaproteobacteria</taxon>
        <taxon>Oceanospirillales</taxon>
        <taxon>Hahellaceae</taxon>
        <taxon>Thermohahella</taxon>
    </lineage>
</organism>
<keyword evidence="2 4" id="KW-0378">Hydrolase</keyword>
<evidence type="ECO:0000256" key="1">
    <source>
        <dbReference type="ARBA" id="ARBA00008645"/>
    </source>
</evidence>